<organism evidence="1 2">
    <name type="scientific">Candidatus Colimorpha enterica</name>
    <dbReference type="NCBI Taxonomy" id="3083063"/>
    <lineage>
        <taxon>Bacteria</taxon>
        <taxon>Pseudomonadati</taxon>
        <taxon>Bacteroidota</taxon>
        <taxon>Bacteroidia</taxon>
        <taxon>Bacteroidales</taxon>
        <taxon>Candidatus Colimorpha</taxon>
    </lineage>
</organism>
<dbReference type="SUPFAM" id="SSF54001">
    <property type="entry name" value="Cysteine proteinases"/>
    <property type="match status" value="1"/>
</dbReference>
<evidence type="ECO:0000313" key="1">
    <source>
        <dbReference type="EMBL" id="MCI5755375.1"/>
    </source>
</evidence>
<evidence type="ECO:0000313" key="2">
    <source>
        <dbReference type="Proteomes" id="UP001139365"/>
    </source>
</evidence>
<dbReference type="Proteomes" id="UP001139365">
    <property type="component" value="Unassembled WGS sequence"/>
</dbReference>
<proteinExistence type="predicted"/>
<dbReference type="InterPro" id="IPR038765">
    <property type="entry name" value="Papain-like_cys_pep_sf"/>
</dbReference>
<protein>
    <recommendedName>
        <fullName evidence="3">Transglutaminase-like domain-containing protein</fullName>
    </recommendedName>
</protein>
<reference evidence="1 2" key="1">
    <citation type="submission" date="2022-03" db="EMBL/GenBank/DDBJ databases">
        <title>Metagenome-assembled genomes from swine fecal metagenomes.</title>
        <authorList>
            <person name="Holman D.B."/>
            <person name="Kommadath A."/>
        </authorList>
    </citation>
    <scope>NUCLEOTIDE SEQUENCE [LARGE SCALE GENOMIC DNA]</scope>
    <source>
        <strain evidence="1">SUG147</strain>
    </source>
</reference>
<name>A0AAE3FH27_9BACT</name>
<sequence>MWYRSLLSGDEAEAYDGIRDGVLSLEREIRIPRMEYRTAADILAKVKLDDPGIFWVRGHSVSFRAGAEHMNLSPEYIFPVKQIPEMRKQLGTRLDRLLRPAYDLDPVRAVGFVRSFIFNNVKYEKVGKSYSHEIYGILSHGIGVCEGIAKTVKLMLDRLSVGSVVAVGSENDENIRHAWNLIELHGRMRHYDMTYDLSRMNAGLKPVYAGMTDDMIYKDHNRPLYELPECR</sequence>
<accession>A0AAE3FH27</accession>
<gene>
    <name evidence="1" type="ORF">MR241_03670</name>
</gene>
<evidence type="ECO:0008006" key="3">
    <source>
        <dbReference type="Google" id="ProtNLM"/>
    </source>
</evidence>
<comment type="caution">
    <text evidence="1">The sequence shown here is derived from an EMBL/GenBank/DDBJ whole genome shotgun (WGS) entry which is preliminary data.</text>
</comment>
<dbReference type="AlphaFoldDB" id="A0AAE3FH27"/>
<dbReference type="EMBL" id="JALEMU010000058">
    <property type="protein sequence ID" value="MCI5755375.1"/>
    <property type="molecule type" value="Genomic_DNA"/>
</dbReference>